<dbReference type="PRINTS" id="PR00080">
    <property type="entry name" value="SDRFAMILY"/>
</dbReference>
<evidence type="ECO:0000313" key="4">
    <source>
        <dbReference type="Proteomes" id="UP000653076"/>
    </source>
</evidence>
<dbReference type="InterPro" id="IPR002347">
    <property type="entry name" value="SDR_fam"/>
</dbReference>
<keyword evidence="2" id="KW-0560">Oxidoreductase</keyword>
<gene>
    <name evidence="3" type="ORF">Vqi01_19140</name>
</gene>
<dbReference type="Gene3D" id="3.40.50.720">
    <property type="entry name" value="NAD(P)-binding Rossmann-like Domain"/>
    <property type="match status" value="1"/>
</dbReference>
<dbReference type="NCBIfam" id="NF005559">
    <property type="entry name" value="PRK07231.1"/>
    <property type="match status" value="1"/>
</dbReference>
<reference evidence="3 4" key="1">
    <citation type="submission" date="2021-01" db="EMBL/GenBank/DDBJ databases">
        <title>Whole genome shotgun sequence of Verrucosispora qiuiae NBRC 106684.</title>
        <authorList>
            <person name="Komaki H."/>
            <person name="Tamura T."/>
        </authorList>
    </citation>
    <scope>NUCLEOTIDE SEQUENCE [LARGE SCALE GENOMIC DNA]</scope>
    <source>
        <strain evidence="3 4">NBRC 106684</strain>
    </source>
</reference>
<dbReference type="InterPro" id="IPR036291">
    <property type="entry name" value="NAD(P)-bd_dom_sf"/>
</dbReference>
<dbReference type="PANTHER" id="PTHR43639:SF1">
    <property type="entry name" value="SHORT-CHAIN DEHYDROGENASE_REDUCTASE FAMILY PROTEIN"/>
    <property type="match status" value="1"/>
</dbReference>
<name>A0ABQ4J997_9ACTN</name>
<protein>
    <submittedName>
        <fullName evidence="3">Oxidoreductase</fullName>
    </submittedName>
</protein>
<evidence type="ECO:0000256" key="1">
    <source>
        <dbReference type="ARBA" id="ARBA00006484"/>
    </source>
</evidence>
<proteinExistence type="inferred from homology"/>
<comment type="similarity">
    <text evidence="1">Belongs to the short-chain dehydrogenases/reductases (SDR) family.</text>
</comment>
<sequence>MFFRGKAGNAPEAVYATAEGVSMGRLDEKVVLITGGSSGFGRASAVRFAREGAKIVVADISEKPLAGGFEQNLEKATADVITADGGQAKFVKCDVTNAADVEKAVQSAVETYGRLDVMFNNAGIYRGGKLMDEFTEKDLQACFDVNVKGTFYGTQSAVRQFRRQGRGSNGMAGTIVNLVSTAGLQGHPKQSVYNISKGAQANLTRCAAIEYGHEGIRVNGICPTYAKTALTRELFDNMEFMQTFAESVPLKRWGEADDIADLALYLASDESSYVHGALIRIDGGETLCRYSV</sequence>
<dbReference type="PANTHER" id="PTHR43639">
    <property type="entry name" value="OXIDOREDUCTASE, SHORT-CHAIN DEHYDROGENASE/REDUCTASE FAMILY (AFU_ORTHOLOGUE AFUA_5G02870)"/>
    <property type="match status" value="1"/>
</dbReference>
<comment type="caution">
    <text evidence="3">The sequence shown here is derived from an EMBL/GenBank/DDBJ whole genome shotgun (WGS) entry which is preliminary data.</text>
</comment>
<dbReference type="SUPFAM" id="SSF51735">
    <property type="entry name" value="NAD(P)-binding Rossmann-fold domains"/>
    <property type="match status" value="1"/>
</dbReference>
<dbReference type="CDD" id="cd05233">
    <property type="entry name" value="SDR_c"/>
    <property type="match status" value="1"/>
</dbReference>
<accession>A0ABQ4J997</accession>
<organism evidence="3 4">
    <name type="scientific">Micromonospora qiuiae</name>
    <dbReference type="NCBI Taxonomy" id="502268"/>
    <lineage>
        <taxon>Bacteria</taxon>
        <taxon>Bacillati</taxon>
        <taxon>Actinomycetota</taxon>
        <taxon>Actinomycetes</taxon>
        <taxon>Micromonosporales</taxon>
        <taxon>Micromonosporaceae</taxon>
        <taxon>Micromonospora</taxon>
    </lineage>
</organism>
<evidence type="ECO:0000256" key="2">
    <source>
        <dbReference type="ARBA" id="ARBA00023002"/>
    </source>
</evidence>
<dbReference type="Proteomes" id="UP000653076">
    <property type="component" value="Unassembled WGS sequence"/>
</dbReference>
<dbReference type="Pfam" id="PF13561">
    <property type="entry name" value="adh_short_C2"/>
    <property type="match status" value="1"/>
</dbReference>
<dbReference type="PRINTS" id="PR00081">
    <property type="entry name" value="GDHRDH"/>
</dbReference>
<keyword evidence="4" id="KW-1185">Reference proteome</keyword>
<evidence type="ECO:0000313" key="3">
    <source>
        <dbReference type="EMBL" id="GIJ26752.1"/>
    </source>
</evidence>
<dbReference type="EMBL" id="BOPC01000024">
    <property type="protein sequence ID" value="GIJ26752.1"/>
    <property type="molecule type" value="Genomic_DNA"/>
</dbReference>